<feature type="domain" description="PNPLA" evidence="4">
    <location>
        <begin position="11"/>
        <end position="288"/>
    </location>
</feature>
<gene>
    <name evidence="5" type="ORF">KK083_25185</name>
</gene>
<feature type="active site" description="Proton acceptor" evidence="2">
    <location>
        <position position="275"/>
    </location>
</feature>
<dbReference type="PROSITE" id="PS51635">
    <property type="entry name" value="PNPLA"/>
    <property type="match status" value="1"/>
</dbReference>
<reference evidence="5 6" key="1">
    <citation type="submission" date="2021-05" db="EMBL/GenBank/DDBJ databases">
        <title>A Polyphasic approach of four new species of the genus Ohtaekwangia: Ohtaekwangia histidinii sp. nov., Ohtaekwangia cretensis sp. nov., Ohtaekwangia indiensis sp. nov., Ohtaekwangia reichenbachii sp. nov. from diverse environment.</title>
        <authorList>
            <person name="Octaviana S."/>
        </authorList>
    </citation>
    <scope>NUCLEOTIDE SEQUENCE [LARGE SCALE GENOMIC DNA]</scope>
    <source>
        <strain evidence="5 6">PWU4</strain>
    </source>
</reference>
<keyword evidence="2" id="KW-0442">Lipid degradation</keyword>
<organism evidence="5 6">
    <name type="scientific">Chryseosolibacter histidini</name>
    <dbReference type="NCBI Taxonomy" id="2782349"/>
    <lineage>
        <taxon>Bacteria</taxon>
        <taxon>Pseudomonadati</taxon>
        <taxon>Bacteroidota</taxon>
        <taxon>Cytophagia</taxon>
        <taxon>Cytophagales</taxon>
        <taxon>Chryseotaleaceae</taxon>
        <taxon>Chryseosolibacter</taxon>
    </lineage>
</organism>
<keyword evidence="3" id="KW-0812">Transmembrane</keyword>
<dbReference type="InterPro" id="IPR002641">
    <property type="entry name" value="PNPLA_dom"/>
</dbReference>
<dbReference type="Proteomes" id="UP001319200">
    <property type="component" value="Unassembled WGS sequence"/>
</dbReference>
<evidence type="ECO:0000256" key="3">
    <source>
        <dbReference type="SAM" id="Phobius"/>
    </source>
</evidence>
<comment type="caution">
    <text evidence="5">The sequence shown here is derived from an EMBL/GenBank/DDBJ whole genome shotgun (WGS) entry which is preliminary data.</text>
</comment>
<dbReference type="InterPro" id="IPR016035">
    <property type="entry name" value="Acyl_Trfase/lysoPLipase"/>
</dbReference>
<keyword evidence="3" id="KW-0472">Membrane</keyword>
<feature type="short sequence motif" description="GXSXG" evidence="2">
    <location>
        <begin position="58"/>
        <end position="62"/>
    </location>
</feature>
<dbReference type="EMBL" id="JAHESF010000036">
    <property type="protein sequence ID" value="MBT1700207.1"/>
    <property type="molecule type" value="Genomic_DNA"/>
</dbReference>
<sequence length="584" mass="65098">MSQNQPFYVGLCMAGAVSAGAYTAGVMDFLIEALDDWESKRDQPGIPQHRVKIPVIGGASAGGMTGIITASAINNPIKPVSRIDPTRFFQEHNDNKLWHSWVDMIHRDMFPFLLNTDDISAGNILSLFNSSFIDAIADRALRVDTSQWIDRPYFDHNLKVFNTLTSLRGISYNIDFLGVNQEPDKYCVTRHNDYVNFQLNTTRYAGDGWIPLDFKTGLNAELAADAAMATGAFPVGLRARAVSRPKVFMNDNEWMKDVTSVSPVVHDPYEALNVDGGIINNEPFEKVRKVLVSITGQGPLEYNDYNRFTSTVLMVDPFPSKPPVYNDSNKLFHVIGSTLTALVNQVRVKPQHLEDAMASGKAGQFLITPVRRIPLVDGGKRDEAGAGAIACGAFGGFSGFFHKEFRIHDYFLGRANCEKFLRDHFTVPASSSNIITQGYADLTDDEKKRFYSRTDREASLPIIPVLSPRKERKYMPIFSSGSDWPVRIEPEIERFRGEIKARAHALIMNLAPYNFMTKLLIRIGSHVVLRRKLAGVMMDMIKQSLADHHLLNARGFSPVKKVDPPVDAGKRAAMENGELVIGNL</sequence>
<feature type="short sequence motif" description="DGA/G" evidence="2">
    <location>
        <begin position="275"/>
        <end position="277"/>
    </location>
</feature>
<keyword evidence="6" id="KW-1185">Reference proteome</keyword>
<name>A0AAP2GS10_9BACT</name>
<feature type="active site" description="Nucleophile" evidence="2">
    <location>
        <position position="60"/>
    </location>
</feature>
<evidence type="ECO:0000256" key="2">
    <source>
        <dbReference type="PROSITE-ProRule" id="PRU01161"/>
    </source>
</evidence>
<keyword evidence="2" id="KW-0378">Hydrolase</keyword>
<dbReference type="Gene3D" id="3.40.1090.10">
    <property type="entry name" value="Cytosolic phospholipase A2 catalytic domain"/>
    <property type="match status" value="1"/>
</dbReference>
<evidence type="ECO:0000313" key="5">
    <source>
        <dbReference type="EMBL" id="MBT1700207.1"/>
    </source>
</evidence>
<accession>A0AAP2GS10</accession>
<keyword evidence="1 2" id="KW-0443">Lipid metabolism</keyword>
<comment type="caution">
    <text evidence="2">Lacks conserved residue(s) required for the propagation of feature annotation.</text>
</comment>
<evidence type="ECO:0000256" key="1">
    <source>
        <dbReference type="ARBA" id="ARBA00023098"/>
    </source>
</evidence>
<proteinExistence type="predicted"/>
<evidence type="ECO:0000313" key="6">
    <source>
        <dbReference type="Proteomes" id="UP001319200"/>
    </source>
</evidence>
<dbReference type="RefSeq" id="WP_254168632.1">
    <property type="nucleotide sequence ID" value="NZ_JAHESF010000036.1"/>
</dbReference>
<dbReference type="GO" id="GO:0016787">
    <property type="term" value="F:hydrolase activity"/>
    <property type="evidence" value="ECO:0007669"/>
    <property type="project" value="UniProtKB-UniRule"/>
</dbReference>
<dbReference type="GO" id="GO:0016042">
    <property type="term" value="P:lipid catabolic process"/>
    <property type="evidence" value="ECO:0007669"/>
    <property type="project" value="UniProtKB-UniRule"/>
</dbReference>
<dbReference type="Pfam" id="PF01734">
    <property type="entry name" value="Patatin"/>
    <property type="match status" value="1"/>
</dbReference>
<keyword evidence="3" id="KW-1133">Transmembrane helix</keyword>
<protein>
    <submittedName>
        <fullName evidence="5">Patatin-like phospholipase family protein</fullName>
    </submittedName>
</protein>
<evidence type="ECO:0000259" key="4">
    <source>
        <dbReference type="PROSITE" id="PS51635"/>
    </source>
</evidence>
<dbReference type="AlphaFoldDB" id="A0AAP2GS10"/>
<feature type="transmembrane region" description="Helical" evidence="3">
    <location>
        <begin position="6"/>
        <end position="31"/>
    </location>
</feature>
<dbReference type="SUPFAM" id="SSF52151">
    <property type="entry name" value="FabD/lysophospholipase-like"/>
    <property type="match status" value="1"/>
</dbReference>